<protein>
    <submittedName>
        <fullName evidence="1">Uncharacterized protein</fullName>
    </submittedName>
</protein>
<dbReference type="EMBL" id="NHOO01000004">
    <property type="protein sequence ID" value="OVE49409.1"/>
    <property type="molecule type" value="Genomic_DNA"/>
</dbReference>
<evidence type="ECO:0000313" key="1">
    <source>
        <dbReference type="EMBL" id="OVE49409.1"/>
    </source>
</evidence>
<keyword evidence="2" id="KW-1185">Reference proteome</keyword>
<accession>A0A202BD66</accession>
<comment type="caution">
    <text evidence="1">The sequence shown here is derived from an EMBL/GenBank/DDBJ whole genome shotgun (WGS) entry which is preliminary data.</text>
</comment>
<name>A0A202BD66_CHRVL</name>
<sequence length="68" mass="8252">MGLRRPRIIEHHAIPIRTPQRSKYFHTWEEAHVALLERARKQVVMCERKLAESRRFLEKVETMRKGDK</sequence>
<dbReference type="Proteomes" id="UP000196342">
    <property type="component" value="Unassembled WGS sequence"/>
</dbReference>
<dbReference type="AlphaFoldDB" id="A0A202BD66"/>
<proteinExistence type="predicted"/>
<gene>
    <name evidence="1" type="ORF">CBW21_05870</name>
</gene>
<reference evidence="1 2" key="1">
    <citation type="submission" date="2017-05" db="EMBL/GenBank/DDBJ databases">
        <title>Chromobacterium violaceum GHPS1 isolated from Hydrocarbon polluted soil in French Guiana display an awesome secondary metabolite arsenal and a battery of drug and heavy-metal-resistance and detoxification of xenobiotics proteins.</title>
        <authorList>
            <person name="Belbahri L."/>
        </authorList>
    </citation>
    <scope>NUCLEOTIDE SEQUENCE [LARGE SCALE GENOMIC DNA]</scope>
    <source>
        <strain evidence="1 2">GHPS1</strain>
    </source>
</reference>
<evidence type="ECO:0000313" key="2">
    <source>
        <dbReference type="Proteomes" id="UP000196342"/>
    </source>
</evidence>
<organism evidence="1 2">
    <name type="scientific">Chromobacterium violaceum</name>
    <dbReference type="NCBI Taxonomy" id="536"/>
    <lineage>
        <taxon>Bacteria</taxon>
        <taxon>Pseudomonadati</taxon>
        <taxon>Pseudomonadota</taxon>
        <taxon>Betaproteobacteria</taxon>
        <taxon>Neisseriales</taxon>
        <taxon>Chromobacteriaceae</taxon>
        <taxon>Chromobacterium</taxon>
    </lineage>
</organism>